<feature type="domain" description="Thioredoxin" evidence="4">
    <location>
        <begin position="1"/>
        <end position="126"/>
    </location>
</feature>
<evidence type="ECO:0000256" key="2">
    <source>
        <dbReference type="ARBA" id="ARBA00023284"/>
    </source>
</evidence>
<keyword evidence="6" id="KW-1185">Reference proteome</keyword>
<reference evidence="5" key="3">
    <citation type="submission" date="2020-12" db="UniProtKB">
        <authorList>
            <consortium name="EnsemblPlants"/>
        </authorList>
    </citation>
    <scope>IDENTIFICATION</scope>
</reference>
<dbReference type="Pfam" id="PF00085">
    <property type="entry name" value="Thioredoxin"/>
    <property type="match status" value="1"/>
</dbReference>
<name>A0A7I4CX43_PHYPA</name>
<dbReference type="SUPFAM" id="SSF52833">
    <property type="entry name" value="Thioredoxin-like"/>
    <property type="match status" value="1"/>
</dbReference>
<sequence>MCSCSSSPSSSLALESHRPLSLFLNLVFSLRGFVSRSNSVPKVLVDFTATWCGPCRLMAPIFVELSKKYENIIFLKVDVDEVKDVTSQWEVRAMPTFIFIKDGKSIHKVVGANKDELEKKCQQFASLPSTV</sequence>
<dbReference type="Gene3D" id="3.40.30.10">
    <property type="entry name" value="Glutaredoxin"/>
    <property type="match status" value="1"/>
</dbReference>
<dbReference type="PANTHER" id="PTHR46115">
    <property type="entry name" value="THIOREDOXIN-LIKE PROTEIN 1"/>
    <property type="match status" value="1"/>
</dbReference>
<evidence type="ECO:0000313" key="6">
    <source>
        <dbReference type="Proteomes" id="UP000006727"/>
    </source>
</evidence>
<evidence type="ECO:0000256" key="1">
    <source>
        <dbReference type="ARBA" id="ARBA00023157"/>
    </source>
</evidence>
<reference evidence="5 6" key="2">
    <citation type="journal article" date="2018" name="Plant J.">
        <title>The Physcomitrella patens chromosome-scale assembly reveals moss genome structure and evolution.</title>
        <authorList>
            <person name="Lang D."/>
            <person name="Ullrich K.K."/>
            <person name="Murat F."/>
            <person name="Fuchs J."/>
            <person name="Jenkins J."/>
            <person name="Haas F.B."/>
            <person name="Piednoel M."/>
            <person name="Gundlach H."/>
            <person name="Van Bel M."/>
            <person name="Meyberg R."/>
            <person name="Vives C."/>
            <person name="Morata J."/>
            <person name="Symeonidi A."/>
            <person name="Hiss M."/>
            <person name="Muchero W."/>
            <person name="Kamisugi Y."/>
            <person name="Saleh O."/>
            <person name="Blanc G."/>
            <person name="Decker E.L."/>
            <person name="van Gessel N."/>
            <person name="Grimwood J."/>
            <person name="Hayes R.D."/>
            <person name="Graham S.W."/>
            <person name="Gunter L.E."/>
            <person name="McDaniel S.F."/>
            <person name="Hoernstein S.N.W."/>
            <person name="Larsson A."/>
            <person name="Li F.W."/>
            <person name="Perroud P.F."/>
            <person name="Phillips J."/>
            <person name="Ranjan P."/>
            <person name="Rokshar D.S."/>
            <person name="Rothfels C.J."/>
            <person name="Schneider L."/>
            <person name="Shu S."/>
            <person name="Stevenson D.W."/>
            <person name="Thummler F."/>
            <person name="Tillich M."/>
            <person name="Villarreal Aguilar J.C."/>
            <person name="Widiez T."/>
            <person name="Wong G.K."/>
            <person name="Wymore A."/>
            <person name="Zhang Y."/>
            <person name="Zimmer A.D."/>
            <person name="Quatrano R.S."/>
            <person name="Mayer K.F.X."/>
            <person name="Goodstein D."/>
            <person name="Casacuberta J.M."/>
            <person name="Vandepoele K."/>
            <person name="Reski R."/>
            <person name="Cuming A.C."/>
            <person name="Tuskan G.A."/>
            <person name="Maumus F."/>
            <person name="Salse J."/>
            <person name="Schmutz J."/>
            <person name="Rensing S.A."/>
        </authorList>
    </citation>
    <scope>NUCLEOTIDE SEQUENCE [LARGE SCALE GENOMIC DNA]</scope>
    <source>
        <strain evidence="5 6">cv. Gransden 2004</strain>
    </source>
</reference>
<dbReference type="AlphaFoldDB" id="A0A7I4CX43"/>
<dbReference type="InterPro" id="IPR036249">
    <property type="entry name" value="Thioredoxin-like_sf"/>
</dbReference>
<evidence type="ECO:0000259" key="4">
    <source>
        <dbReference type="PROSITE" id="PS51352"/>
    </source>
</evidence>
<keyword evidence="2" id="KW-0676">Redox-active center</keyword>
<dbReference type="InterPro" id="IPR017937">
    <property type="entry name" value="Thioredoxin_CS"/>
</dbReference>
<reference evidence="5 6" key="1">
    <citation type="journal article" date="2008" name="Science">
        <title>The Physcomitrella genome reveals evolutionary insights into the conquest of land by plants.</title>
        <authorList>
            <person name="Rensing S."/>
            <person name="Lang D."/>
            <person name="Zimmer A."/>
            <person name="Terry A."/>
            <person name="Salamov A."/>
            <person name="Shapiro H."/>
            <person name="Nishiyama T."/>
            <person name="Perroud P.-F."/>
            <person name="Lindquist E."/>
            <person name="Kamisugi Y."/>
            <person name="Tanahashi T."/>
            <person name="Sakakibara K."/>
            <person name="Fujita T."/>
            <person name="Oishi K."/>
            <person name="Shin-I T."/>
            <person name="Kuroki Y."/>
            <person name="Toyoda A."/>
            <person name="Suzuki Y."/>
            <person name="Hashimoto A."/>
            <person name="Yamaguchi K."/>
            <person name="Sugano A."/>
            <person name="Kohara Y."/>
            <person name="Fujiyama A."/>
            <person name="Anterola A."/>
            <person name="Aoki S."/>
            <person name="Ashton N."/>
            <person name="Barbazuk W.B."/>
            <person name="Barker E."/>
            <person name="Bennetzen J."/>
            <person name="Bezanilla M."/>
            <person name="Blankenship R."/>
            <person name="Cho S.H."/>
            <person name="Dutcher S."/>
            <person name="Estelle M."/>
            <person name="Fawcett J.A."/>
            <person name="Gundlach H."/>
            <person name="Hanada K."/>
            <person name="Heyl A."/>
            <person name="Hicks K.A."/>
            <person name="Hugh J."/>
            <person name="Lohr M."/>
            <person name="Mayer K."/>
            <person name="Melkozernov A."/>
            <person name="Murata T."/>
            <person name="Nelson D."/>
            <person name="Pils B."/>
            <person name="Prigge M."/>
            <person name="Reiss B."/>
            <person name="Renner T."/>
            <person name="Rombauts S."/>
            <person name="Rushton P."/>
            <person name="Sanderfoot A."/>
            <person name="Schween G."/>
            <person name="Shiu S.-H."/>
            <person name="Stueber K."/>
            <person name="Theodoulou F.L."/>
            <person name="Tu H."/>
            <person name="Van de Peer Y."/>
            <person name="Verrier P.J."/>
            <person name="Waters E."/>
            <person name="Wood A."/>
            <person name="Yang L."/>
            <person name="Cove D."/>
            <person name="Cuming A."/>
            <person name="Hasebe M."/>
            <person name="Lucas S."/>
            <person name="Mishler D.B."/>
            <person name="Reski R."/>
            <person name="Grigoriev I."/>
            <person name="Quatrano R.S."/>
            <person name="Boore J.L."/>
        </authorList>
    </citation>
    <scope>NUCLEOTIDE SEQUENCE [LARGE SCALE GENOMIC DNA]</scope>
    <source>
        <strain evidence="5 6">cv. Gransden 2004</strain>
    </source>
</reference>
<dbReference type="Gramene" id="Pp3c2_11410V3.2">
    <property type="protein sequence ID" value="Pp3c2_11410V3.2"/>
    <property type="gene ID" value="Pp3c2_11410"/>
</dbReference>
<dbReference type="EMBL" id="ABEU02000002">
    <property type="status" value="NOT_ANNOTATED_CDS"/>
    <property type="molecule type" value="Genomic_DNA"/>
</dbReference>
<accession>A0A7I4CX43</accession>
<evidence type="ECO:0000256" key="3">
    <source>
        <dbReference type="ARBA" id="ARBA00038337"/>
    </source>
</evidence>
<dbReference type="PROSITE" id="PS51352">
    <property type="entry name" value="THIOREDOXIN_2"/>
    <property type="match status" value="1"/>
</dbReference>
<protein>
    <recommendedName>
        <fullName evidence="4">Thioredoxin domain-containing protein</fullName>
    </recommendedName>
</protein>
<proteinExistence type="inferred from homology"/>
<dbReference type="PRINTS" id="PR00421">
    <property type="entry name" value="THIOREDOXIN"/>
</dbReference>
<dbReference type="EnsemblPlants" id="Pp3c2_11410V3.2">
    <property type="protein sequence ID" value="Pp3c2_11410V3.2"/>
    <property type="gene ID" value="Pp3c2_11410"/>
</dbReference>
<comment type="similarity">
    <text evidence="3">Belongs to the thioredoxin family. Plant F-type subfamily.</text>
</comment>
<evidence type="ECO:0000313" key="5">
    <source>
        <dbReference type="EnsemblPlants" id="Pp3c2_11410V3.2"/>
    </source>
</evidence>
<dbReference type="FunFam" id="3.40.30.10:FF:000245">
    <property type="entry name" value="Thioredoxin"/>
    <property type="match status" value="1"/>
</dbReference>
<organism evidence="5 6">
    <name type="scientific">Physcomitrium patens</name>
    <name type="common">Spreading-leaved earth moss</name>
    <name type="synonym">Physcomitrella patens</name>
    <dbReference type="NCBI Taxonomy" id="3218"/>
    <lineage>
        <taxon>Eukaryota</taxon>
        <taxon>Viridiplantae</taxon>
        <taxon>Streptophyta</taxon>
        <taxon>Embryophyta</taxon>
        <taxon>Bryophyta</taxon>
        <taxon>Bryophytina</taxon>
        <taxon>Bryopsida</taxon>
        <taxon>Funariidae</taxon>
        <taxon>Funariales</taxon>
        <taxon>Funariaceae</taxon>
        <taxon>Physcomitrium</taxon>
    </lineage>
</organism>
<keyword evidence="1" id="KW-1015">Disulfide bond</keyword>
<dbReference type="Proteomes" id="UP000006727">
    <property type="component" value="Chromosome 2"/>
</dbReference>
<dbReference type="InterPro" id="IPR013766">
    <property type="entry name" value="Thioredoxin_domain"/>
</dbReference>
<gene>
    <name evidence="5" type="primary">LOC112292720</name>
</gene>
<dbReference type="PROSITE" id="PS00194">
    <property type="entry name" value="THIOREDOXIN_1"/>
    <property type="match status" value="1"/>
</dbReference>
<dbReference type="CDD" id="cd02947">
    <property type="entry name" value="TRX_family"/>
    <property type="match status" value="1"/>
</dbReference>